<gene>
    <name evidence="12" type="primary">priA</name>
    <name evidence="14" type="ORF">N47_E41610</name>
</gene>
<dbReference type="Pfam" id="PF00270">
    <property type="entry name" value="DEAD"/>
    <property type="match status" value="1"/>
</dbReference>
<keyword evidence="1 12" id="KW-0639">Primosome</keyword>
<dbReference type="InterPro" id="IPR027417">
    <property type="entry name" value="P-loop_NTPase"/>
</dbReference>
<evidence type="ECO:0000256" key="4">
    <source>
        <dbReference type="ARBA" id="ARBA00022741"/>
    </source>
</evidence>
<comment type="function">
    <text evidence="12">Initiates the restart of stalled replication forks, which reloads the replicative helicase on sites other than the origin of replication. Recognizes and binds to abandoned replication forks and remodels them to uncover a helicase loading site. Promotes assembly of the primosome at these replication forks.</text>
</comment>
<keyword evidence="3 12" id="KW-0479">Metal-binding</keyword>
<dbReference type="GO" id="GO:1990077">
    <property type="term" value="C:primosome complex"/>
    <property type="evidence" value="ECO:0007669"/>
    <property type="project" value="UniProtKB-UniRule"/>
</dbReference>
<dbReference type="FunFam" id="3.40.50.300:FF:000489">
    <property type="entry name" value="Primosome assembly protein PriA"/>
    <property type="match status" value="1"/>
</dbReference>
<protein>
    <recommendedName>
        <fullName evidence="12">Replication restart protein PriA</fullName>
    </recommendedName>
    <alternativeName>
        <fullName evidence="12">ATP-dependent DNA helicase PriA</fullName>
        <ecNumber evidence="12">5.6.2.4</ecNumber>
    </alternativeName>
    <alternativeName>
        <fullName evidence="12">DNA 3'-5' helicase PriA</fullName>
    </alternativeName>
</protein>
<name>E1YKL6_9BACT</name>
<dbReference type="EMBL" id="FR695877">
    <property type="protein sequence ID" value="CBX30649.1"/>
    <property type="molecule type" value="Genomic_DNA"/>
</dbReference>
<feature type="binding site" evidence="12">
    <location>
        <position position="522"/>
    </location>
    <ligand>
        <name>Zn(2+)</name>
        <dbReference type="ChEBI" id="CHEBI:29105"/>
        <label>1</label>
    </ligand>
</feature>
<dbReference type="SUPFAM" id="SSF52540">
    <property type="entry name" value="P-loop containing nucleoside triphosphate hydrolases"/>
    <property type="match status" value="1"/>
</dbReference>
<keyword evidence="5 12" id="KW-0378">Hydrolase</keyword>
<feature type="binding site" evidence="12">
    <location>
        <position position="546"/>
    </location>
    <ligand>
        <name>Zn(2+)</name>
        <dbReference type="ChEBI" id="CHEBI:29105"/>
        <label>2</label>
    </ligand>
</feature>
<dbReference type="GO" id="GO:0043138">
    <property type="term" value="F:3'-5' DNA helicase activity"/>
    <property type="evidence" value="ECO:0007669"/>
    <property type="project" value="UniProtKB-EC"/>
</dbReference>
<dbReference type="HAMAP" id="MF_00983">
    <property type="entry name" value="PriA"/>
    <property type="match status" value="1"/>
</dbReference>
<evidence type="ECO:0000256" key="10">
    <source>
        <dbReference type="ARBA" id="ARBA00023235"/>
    </source>
</evidence>
<evidence type="ECO:0000256" key="6">
    <source>
        <dbReference type="ARBA" id="ARBA00022806"/>
    </source>
</evidence>
<feature type="binding site" evidence="12">
    <location>
        <position position="531"/>
    </location>
    <ligand>
        <name>Zn(2+)</name>
        <dbReference type="ChEBI" id="CHEBI:29105"/>
        <label>2</label>
    </ligand>
</feature>
<evidence type="ECO:0000256" key="7">
    <source>
        <dbReference type="ARBA" id="ARBA00022833"/>
    </source>
</evidence>
<keyword evidence="9 12" id="KW-0238">DNA-binding</keyword>
<evidence type="ECO:0000256" key="9">
    <source>
        <dbReference type="ARBA" id="ARBA00023125"/>
    </source>
</evidence>
<dbReference type="EC" id="5.6.2.4" evidence="12"/>
<proteinExistence type="inferred from homology"/>
<dbReference type="GO" id="GO:0006270">
    <property type="term" value="P:DNA replication initiation"/>
    <property type="evidence" value="ECO:0007669"/>
    <property type="project" value="TreeGrafter"/>
</dbReference>
<dbReference type="GO" id="GO:0016887">
    <property type="term" value="F:ATP hydrolysis activity"/>
    <property type="evidence" value="ECO:0007669"/>
    <property type="project" value="RHEA"/>
</dbReference>
<dbReference type="InterPro" id="IPR041236">
    <property type="entry name" value="PriA_C"/>
</dbReference>
<dbReference type="PANTHER" id="PTHR30580">
    <property type="entry name" value="PRIMOSOMAL PROTEIN N"/>
    <property type="match status" value="1"/>
</dbReference>
<comment type="catalytic activity">
    <reaction evidence="11 12">
        <text>ATP + H2O = ADP + phosphate + H(+)</text>
        <dbReference type="Rhea" id="RHEA:13065"/>
        <dbReference type="ChEBI" id="CHEBI:15377"/>
        <dbReference type="ChEBI" id="CHEBI:15378"/>
        <dbReference type="ChEBI" id="CHEBI:30616"/>
        <dbReference type="ChEBI" id="CHEBI:43474"/>
        <dbReference type="ChEBI" id="CHEBI:456216"/>
        <dbReference type="EC" id="5.6.2.4"/>
    </reaction>
</comment>
<evidence type="ECO:0000256" key="1">
    <source>
        <dbReference type="ARBA" id="ARBA00022515"/>
    </source>
</evidence>
<keyword evidence="6 12" id="KW-0347">Helicase</keyword>
<feature type="binding site" evidence="12">
    <location>
        <position position="549"/>
    </location>
    <ligand>
        <name>Zn(2+)</name>
        <dbReference type="ChEBI" id="CHEBI:29105"/>
        <label>2</label>
    </ligand>
</feature>
<keyword evidence="2 12" id="KW-0235">DNA replication</keyword>
<dbReference type="Gene3D" id="3.40.1440.60">
    <property type="entry name" value="PriA, 3(prime) DNA-binding domain"/>
    <property type="match status" value="1"/>
</dbReference>
<evidence type="ECO:0000256" key="11">
    <source>
        <dbReference type="ARBA" id="ARBA00048988"/>
    </source>
</evidence>
<comment type="similarity">
    <text evidence="12">Belongs to the helicase family. PriA subfamily.</text>
</comment>
<evidence type="ECO:0000256" key="5">
    <source>
        <dbReference type="ARBA" id="ARBA00022801"/>
    </source>
</evidence>
<comment type="cofactor">
    <cofactor evidence="12">
        <name>Zn(2+)</name>
        <dbReference type="ChEBI" id="CHEBI:29105"/>
    </cofactor>
    <text evidence="12">Binds 2 zinc ions per subunit.</text>
</comment>
<dbReference type="InterPro" id="IPR005259">
    <property type="entry name" value="PriA"/>
</dbReference>
<sequence>MQIKMLNNLKYIDVAVDLPVYSTFTYIAPENLSDGSLTGKRVAVPFGQRKATGYVLCESEYSSEYDNKEIKSIFDVLDETPLFPPSMVPFFKWISDYYIFPLGTVIKTALPGGLNSCEIAKFSITPAGKETLDENRISSLEKRVLSLLENSPASVKKLCTKLNENVSGALLVSMEKRGWVAREKEIKSGKTKARLESYICLSGCRMPDGKLSLSRKKVIDCLESYGELSFKRLKEQIPSAAKAVKALEEKGYLVSTKRPVYRDPFGEEIEPDSAPVPTHEQENVISNVLNFLGKGFSPFLLNGVTGSGKTEVYMKLASAAIDRGYSVLVLVPEIALISQIEKRFRARFGECVAILHSGLSSGEKFDQWNRITDGRISITIGARSAVFAPLSNIGLIVVDEEHDSSYKQEGGLRYNARDLAVVRAKLENCIVLLGSATPSLQSHQNVLSKKFSGLTLTKRVENRMMPEVSIVDLKDNRDNRGVRRFFSQELIDGIKNTLVRKEQVLLFLNRRGFAGFPVCSVCGEAVKCKNCDISLTLHKAENSYKCHYCGYTKTAASNCSKCGSSAIQLLGLGTEKVEAAVKSLFPKARVARMDADTTIRKGSVLNILKDLNEHNIDILIGTQMVVKGHDYPNITLVGIICADLSLAFPDFRACERTFQLLAQVAGRAGRGDLKGRVILQTYNPDHFTILAAKKQDFKSFYQKEILFRKDLDYPPFSKMIMIRLSGKDKKKTHECAIALGKCCNELKAENKSFQKSVIVLGPVEASVTKIAGRYRWQILLKGHSFNPIQQFARKIIFEKAKKICGKDTSIFIDVDPYFMM</sequence>
<comment type="catalytic activity">
    <reaction evidence="12">
        <text>Couples ATP hydrolysis with the unwinding of duplex DNA by translocating in the 3'-5' direction.</text>
        <dbReference type="EC" id="5.6.2.4"/>
    </reaction>
</comment>
<evidence type="ECO:0000256" key="2">
    <source>
        <dbReference type="ARBA" id="ARBA00022705"/>
    </source>
</evidence>
<organism evidence="14">
    <name type="scientific">uncultured Desulfobacterium sp</name>
    <dbReference type="NCBI Taxonomy" id="201089"/>
    <lineage>
        <taxon>Bacteria</taxon>
        <taxon>Pseudomonadati</taxon>
        <taxon>Thermodesulfobacteriota</taxon>
        <taxon>Desulfobacteria</taxon>
        <taxon>Desulfobacterales</taxon>
        <taxon>Desulfobacteriaceae</taxon>
        <taxon>Desulfobacterium</taxon>
        <taxon>environmental samples</taxon>
    </lineage>
</organism>
<evidence type="ECO:0000313" key="14">
    <source>
        <dbReference type="EMBL" id="CBX30649.1"/>
    </source>
</evidence>
<dbReference type="GO" id="GO:0008270">
    <property type="term" value="F:zinc ion binding"/>
    <property type="evidence" value="ECO:0007669"/>
    <property type="project" value="UniProtKB-UniRule"/>
</dbReference>
<dbReference type="NCBIfam" id="NF004066">
    <property type="entry name" value="PRK05580.1-3"/>
    <property type="match status" value="1"/>
</dbReference>
<dbReference type="FunFam" id="3.40.1440.60:FF:000001">
    <property type="entry name" value="Primosomal protein N"/>
    <property type="match status" value="1"/>
</dbReference>
<dbReference type="Pfam" id="PF17764">
    <property type="entry name" value="PriA_3primeBD"/>
    <property type="match status" value="1"/>
</dbReference>
<keyword evidence="7 12" id="KW-0862">Zinc</keyword>
<dbReference type="PANTHER" id="PTHR30580:SF0">
    <property type="entry name" value="PRIMOSOMAL PROTEIN N"/>
    <property type="match status" value="1"/>
</dbReference>
<dbReference type="Gene3D" id="3.40.50.300">
    <property type="entry name" value="P-loop containing nucleotide triphosphate hydrolases"/>
    <property type="match status" value="2"/>
</dbReference>
<dbReference type="GO" id="GO:0003677">
    <property type="term" value="F:DNA binding"/>
    <property type="evidence" value="ECO:0007669"/>
    <property type="project" value="UniProtKB-UniRule"/>
</dbReference>
<dbReference type="InterPro" id="IPR040498">
    <property type="entry name" value="PriA_CRR"/>
</dbReference>
<feature type="domain" description="Helicase ATP-binding" evidence="13">
    <location>
        <begin position="290"/>
        <end position="456"/>
    </location>
</feature>
<dbReference type="InterPro" id="IPR042115">
    <property type="entry name" value="PriA_3primeBD_sf"/>
</dbReference>
<feature type="binding site" evidence="12">
    <location>
        <position position="528"/>
    </location>
    <ligand>
        <name>Zn(2+)</name>
        <dbReference type="ChEBI" id="CHEBI:29105"/>
        <label>2</label>
    </ligand>
</feature>
<keyword evidence="10 12" id="KW-0413">Isomerase</keyword>
<dbReference type="CDD" id="cd17929">
    <property type="entry name" value="DEXHc_priA"/>
    <property type="match status" value="1"/>
</dbReference>
<dbReference type="SMART" id="SM00487">
    <property type="entry name" value="DEXDc"/>
    <property type="match status" value="1"/>
</dbReference>
<feature type="binding site" evidence="12">
    <location>
        <position position="519"/>
    </location>
    <ligand>
        <name>Zn(2+)</name>
        <dbReference type="ChEBI" id="CHEBI:29105"/>
        <label>1</label>
    </ligand>
</feature>
<dbReference type="InterPro" id="IPR001650">
    <property type="entry name" value="Helicase_C-like"/>
</dbReference>
<evidence type="ECO:0000256" key="12">
    <source>
        <dbReference type="HAMAP-Rule" id="MF_00983"/>
    </source>
</evidence>
<evidence type="ECO:0000259" key="13">
    <source>
        <dbReference type="PROSITE" id="PS51192"/>
    </source>
</evidence>
<dbReference type="GO" id="GO:0006302">
    <property type="term" value="P:double-strand break repair"/>
    <property type="evidence" value="ECO:0007669"/>
    <property type="project" value="InterPro"/>
</dbReference>
<dbReference type="AlphaFoldDB" id="E1YKL6"/>
<dbReference type="GO" id="GO:0006269">
    <property type="term" value="P:DNA replication, synthesis of primer"/>
    <property type="evidence" value="ECO:0007669"/>
    <property type="project" value="UniProtKB-KW"/>
</dbReference>
<dbReference type="SMART" id="SM00490">
    <property type="entry name" value="HELICc"/>
    <property type="match status" value="1"/>
</dbReference>
<evidence type="ECO:0000256" key="8">
    <source>
        <dbReference type="ARBA" id="ARBA00022840"/>
    </source>
</evidence>
<dbReference type="NCBIfam" id="TIGR00595">
    <property type="entry name" value="priA"/>
    <property type="match status" value="1"/>
</dbReference>
<reference evidence="14" key="1">
    <citation type="journal article" date="2011" name="Environ. Microbiol.">
        <title>Genomic insights into the metabolic potential of the polycyclic aromatic hydrocarbon degrading sulfate-reducing Deltaproteobacterium N47.</title>
        <authorList>
            <person name="Bergmann F."/>
            <person name="Selesi D."/>
            <person name="Weinmaier T."/>
            <person name="Tischler P."/>
            <person name="Rattei T."/>
            <person name="Meckenstock R.U."/>
        </authorList>
    </citation>
    <scope>NUCLEOTIDE SEQUENCE</scope>
</reference>
<keyword evidence="8 12" id="KW-0067">ATP-binding</keyword>
<keyword evidence="4 12" id="KW-0547">Nucleotide-binding</keyword>
<dbReference type="CDD" id="cd18804">
    <property type="entry name" value="SF2_C_priA"/>
    <property type="match status" value="1"/>
</dbReference>
<dbReference type="InterPro" id="IPR014001">
    <property type="entry name" value="Helicase_ATP-bd"/>
</dbReference>
<feature type="binding site" evidence="12">
    <location>
        <position position="559"/>
    </location>
    <ligand>
        <name>Zn(2+)</name>
        <dbReference type="ChEBI" id="CHEBI:29105"/>
        <label>1</label>
    </ligand>
</feature>
<dbReference type="InterPro" id="IPR011545">
    <property type="entry name" value="DEAD/DEAH_box_helicase_dom"/>
</dbReference>
<evidence type="ECO:0000256" key="3">
    <source>
        <dbReference type="ARBA" id="ARBA00022723"/>
    </source>
</evidence>
<dbReference type="GO" id="GO:0006310">
    <property type="term" value="P:DNA recombination"/>
    <property type="evidence" value="ECO:0007669"/>
    <property type="project" value="InterPro"/>
</dbReference>
<comment type="subunit">
    <text evidence="12">Component of the replication restart primosome.</text>
</comment>
<dbReference type="GO" id="GO:0005524">
    <property type="term" value="F:ATP binding"/>
    <property type="evidence" value="ECO:0007669"/>
    <property type="project" value="UniProtKB-UniRule"/>
</dbReference>
<dbReference type="Pfam" id="PF18074">
    <property type="entry name" value="PriA_C"/>
    <property type="match status" value="1"/>
</dbReference>
<dbReference type="PROSITE" id="PS51192">
    <property type="entry name" value="HELICASE_ATP_BIND_1"/>
    <property type="match status" value="1"/>
</dbReference>
<dbReference type="InterPro" id="IPR041222">
    <property type="entry name" value="PriA_3primeBD"/>
</dbReference>
<dbReference type="Pfam" id="PF00271">
    <property type="entry name" value="Helicase_C"/>
    <property type="match status" value="1"/>
</dbReference>
<dbReference type="Pfam" id="PF18319">
    <property type="entry name" value="Zn_ribbon_PriA"/>
    <property type="match status" value="1"/>
</dbReference>
<accession>E1YKL6</accession>
<feature type="binding site" evidence="12">
    <location>
        <position position="562"/>
    </location>
    <ligand>
        <name>Zn(2+)</name>
        <dbReference type="ChEBI" id="CHEBI:29105"/>
        <label>1</label>
    </ligand>
</feature>